<reference evidence="1 2" key="2">
    <citation type="journal article" date="2013" name="PLoS ONE">
        <title>INDIGO - INtegrated Data Warehouse of MIcrobial GenOmes with Examples from the Red Sea Extremophiles.</title>
        <authorList>
            <person name="Alam I."/>
            <person name="Antunes A."/>
            <person name="Kamau A.A."/>
            <person name="Ba Alawi W."/>
            <person name="Kalkatawi M."/>
            <person name="Stingl U."/>
            <person name="Bajic V.B."/>
        </authorList>
    </citation>
    <scope>NUCLEOTIDE SEQUENCE [LARGE SCALE GENOMIC DNA]</scope>
    <source>
        <strain evidence="1 2">E1L3A</strain>
    </source>
</reference>
<evidence type="ECO:0000313" key="1">
    <source>
        <dbReference type="EMBL" id="ERJ20059.1"/>
    </source>
</evidence>
<dbReference type="Proteomes" id="UP000006242">
    <property type="component" value="Unassembled WGS sequence"/>
</dbReference>
<dbReference type="OrthoDB" id="194359at2"/>
<dbReference type="STRING" id="1033802.SSPSH_000923"/>
<name>U2FVY4_9GAMM</name>
<gene>
    <name evidence="1" type="ORF">SSPSH_000923</name>
</gene>
<sequence>MILKPQDVLITLKLVASGKAIQWRFNDLAIELDMSVSETHAGVKRAQRAGLVHVFDGRLQVSLRALEEFLLHGLRYVFVPDRGEITRGLPTAHAARPIASHVVTNEEPPPVWPSSEGPVRGLAFSPLYKSAPQAALRDATLYELLVIVDTLRGGRARERKIAASELSRRLADYER</sequence>
<evidence type="ECO:0000313" key="2">
    <source>
        <dbReference type="Proteomes" id="UP000006242"/>
    </source>
</evidence>
<dbReference type="AlphaFoldDB" id="U2FVY4"/>
<organism evidence="1 2">
    <name type="scientific">Salinisphaera shabanensis E1L3A</name>
    <dbReference type="NCBI Taxonomy" id="1033802"/>
    <lineage>
        <taxon>Bacteria</taxon>
        <taxon>Pseudomonadati</taxon>
        <taxon>Pseudomonadota</taxon>
        <taxon>Gammaproteobacteria</taxon>
        <taxon>Salinisphaerales</taxon>
        <taxon>Salinisphaeraceae</taxon>
        <taxon>Salinisphaera</taxon>
    </lineage>
</organism>
<dbReference type="eggNOG" id="ENOG502ZI89">
    <property type="taxonomic scope" value="Bacteria"/>
</dbReference>
<accession>U2FVY4</accession>
<proteinExistence type="predicted"/>
<dbReference type="EMBL" id="AFNV02000005">
    <property type="protein sequence ID" value="ERJ20059.1"/>
    <property type="molecule type" value="Genomic_DNA"/>
</dbReference>
<keyword evidence="2" id="KW-1185">Reference proteome</keyword>
<reference evidence="1 2" key="1">
    <citation type="journal article" date="2011" name="J. Bacteriol.">
        <title>Genome sequence of Salinisphaera shabanensis, a gammaproteobacterium from the harsh, variable environment of the brine-seawater interface of the Shaban Deep in the Red Sea.</title>
        <authorList>
            <person name="Antunes A."/>
            <person name="Alam I."/>
            <person name="Bajic V.B."/>
            <person name="Stingl U."/>
        </authorList>
    </citation>
    <scope>NUCLEOTIDE SEQUENCE [LARGE SCALE GENOMIC DNA]</scope>
    <source>
        <strain evidence="1 2">E1L3A</strain>
    </source>
</reference>
<comment type="caution">
    <text evidence="1">The sequence shown here is derived from an EMBL/GenBank/DDBJ whole genome shotgun (WGS) entry which is preliminary data.</text>
</comment>
<protein>
    <submittedName>
        <fullName evidence="1">Uncharacterized protein</fullName>
    </submittedName>
</protein>